<name>Q1QHY6_NITHX</name>
<dbReference type="HOGENOM" id="CLU_2753773_0_0_5"/>
<dbReference type="AlphaFoldDB" id="Q1QHY6"/>
<dbReference type="Proteomes" id="UP000001953">
    <property type="component" value="Chromosome"/>
</dbReference>
<dbReference type="EMBL" id="CP000319">
    <property type="protein sequence ID" value="ABE64161.1"/>
    <property type="molecule type" value="Genomic_DNA"/>
</dbReference>
<evidence type="ECO:0000313" key="1">
    <source>
        <dbReference type="EMBL" id="ABE64161.1"/>
    </source>
</evidence>
<reference evidence="1 2" key="1">
    <citation type="submission" date="2006-03" db="EMBL/GenBank/DDBJ databases">
        <title>Complete sequence of chromosome of Nitrobacter hamburgensis X14.</title>
        <authorList>
            <consortium name="US DOE Joint Genome Institute"/>
            <person name="Copeland A."/>
            <person name="Lucas S."/>
            <person name="Lapidus A."/>
            <person name="Barry K."/>
            <person name="Detter J.C."/>
            <person name="Glavina del Rio T."/>
            <person name="Hammon N."/>
            <person name="Israni S."/>
            <person name="Dalin E."/>
            <person name="Tice H."/>
            <person name="Pitluck S."/>
            <person name="Chain P."/>
            <person name="Malfatti S."/>
            <person name="Shin M."/>
            <person name="Vergez L."/>
            <person name="Schmutz J."/>
            <person name="Larimer F."/>
            <person name="Land M."/>
            <person name="Hauser L."/>
            <person name="Kyrpides N."/>
            <person name="Ivanova N."/>
            <person name="Ward B."/>
            <person name="Arp D."/>
            <person name="Klotz M."/>
            <person name="Stein L."/>
            <person name="O'Mullan G."/>
            <person name="Starkenburg S."/>
            <person name="Sayavedra L."/>
            <person name="Poret-Peterson A.T."/>
            <person name="Gentry M.E."/>
            <person name="Bruce D."/>
            <person name="Richardson P."/>
        </authorList>
    </citation>
    <scope>NUCLEOTIDE SEQUENCE [LARGE SCALE GENOMIC DNA]</scope>
    <source>
        <strain evidence="2">DSM 10229 / NCIMB 13809 / X14</strain>
    </source>
</reference>
<proteinExistence type="predicted"/>
<keyword evidence="2" id="KW-1185">Reference proteome</keyword>
<organism evidence="1 2">
    <name type="scientific">Nitrobacter hamburgensis (strain DSM 10229 / NCIMB 13809 / X14)</name>
    <dbReference type="NCBI Taxonomy" id="323097"/>
    <lineage>
        <taxon>Bacteria</taxon>
        <taxon>Pseudomonadati</taxon>
        <taxon>Pseudomonadota</taxon>
        <taxon>Alphaproteobacteria</taxon>
        <taxon>Hyphomicrobiales</taxon>
        <taxon>Nitrobacteraceae</taxon>
        <taxon>Nitrobacter</taxon>
    </lineage>
</organism>
<accession>Q1QHY6</accession>
<gene>
    <name evidence="1" type="ordered locus">Nham_3431</name>
</gene>
<protein>
    <submittedName>
        <fullName evidence="1">Uncharacterized protein</fullName>
    </submittedName>
</protein>
<dbReference type="RefSeq" id="WP_011511812.1">
    <property type="nucleotide sequence ID" value="NC_007964.1"/>
</dbReference>
<evidence type="ECO:0000313" key="2">
    <source>
        <dbReference type="Proteomes" id="UP000001953"/>
    </source>
</evidence>
<dbReference type="KEGG" id="nha:Nham_3431"/>
<sequence length="70" mass="8096">MNVIDSNILERDAGGKPLHTFPHPALCGKTEDRRHAFRADEKRRHRRAAFLSFHIRPRDYQPALENSSST</sequence>